<dbReference type="Pfam" id="PF00884">
    <property type="entry name" value="Sulfatase"/>
    <property type="match status" value="1"/>
</dbReference>
<dbReference type="InterPro" id="IPR017850">
    <property type="entry name" value="Alkaline_phosphatase_core_sf"/>
</dbReference>
<evidence type="ECO:0000259" key="1">
    <source>
        <dbReference type="Pfam" id="PF00884"/>
    </source>
</evidence>
<dbReference type="AlphaFoldDB" id="U6RIK4"/>
<dbReference type="RefSeq" id="WP_005938591.1">
    <property type="nucleotide sequence ID" value="NZ_KB890408.1"/>
</dbReference>
<dbReference type="HOGENOM" id="CLU_006332_9_3_10"/>
<dbReference type="PANTHER" id="PTHR46615:SF1">
    <property type="entry name" value="ARYLSULFATASE K"/>
    <property type="match status" value="1"/>
</dbReference>
<dbReference type="STRING" id="1121098.HMPREF1534_01268"/>
<dbReference type="SUPFAM" id="SSF53649">
    <property type="entry name" value="Alkaline phosphatase-like"/>
    <property type="match status" value="1"/>
</dbReference>
<organism evidence="2 3">
    <name type="scientific">Phocaeicola massiliensis B84634 = Timone 84634 = DSM 17679 = JCM 13223</name>
    <dbReference type="NCBI Taxonomy" id="1121098"/>
    <lineage>
        <taxon>Bacteria</taxon>
        <taxon>Pseudomonadati</taxon>
        <taxon>Bacteroidota</taxon>
        <taxon>Bacteroidia</taxon>
        <taxon>Bacteroidales</taxon>
        <taxon>Bacteroidaceae</taxon>
        <taxon>Phocaeicola</taxon>
    </lineage>
</organism>
<accession>U6RIK4</accession>
<sequence>MRKLLFSIGTLLYTVTCMGTSKKELPNILFLLVDDMQRTCIHHNGCEQVSTPNIDRIYQNGISFHSTYTNGSLGGALSMPSRAMIMTGRGVFQIVKDGQVIPEQHVTLPELLRQHGYITFETGKWHSDFASFNRSFSNGENIFFGGMHTYETNGHVEPRLNHYDSSGKYREKFTGDKFSSEMFADAAIAFLKKQKNGKQPFFAYVAFTSPHDPRLKHPDYGKHYEADTITLPINFLPRHPFDTGDMNVRDEILRPVPRTEEAIKKEIADYYGMISEVDTQIGRVLQALQESGQLDNTILVFASDNGLAVGQHGLLGKQNLYDHSVRIPLIISAPGMEKGTQRNVYCYLSDVYPTLCDLIGIRPSSSVTGKSLLPVMKKEENTHRDHLFLAYNSIQRGLVKDGWKYIIYNIKGEKKEQLFNLNEDPWEMVNLAEMPAYAFLKNAYKRLLKEEMKKNNDFCNLDDFYWWGKPGMISWDESLKLYVEP</sequence>
<name>U6RIK4_9BACT</name>
<dbReference type="InterPro" id="IPR000917">
    <property type="entry name" value="Sulfatase_N"/>
</dbReference>
<dbReference type="PANTHER" id="PTHR46615">
    <property type="entry name" value="ARYLSULFATASE K"/>
    <property type="match status" value="1"/>
</dbReference>
<dbReference type="GO" id="GO:0004065">
    <property type="term" value="F:arylsulfatase activity"/>
    <property type="evidence" value="ECO:0007669"/>
    <property type="project" value="TreeGrafter"/>
</dbReference>
<evidence type="ECO:0000313" key="2">
    <source>
        <dbReference type="EMBL" id="EOA56350.1"/>
    </source>
</evidence>
<evidence type="ECO:0000313" key="3">
    <source>
        <dbReference type="Proteomes" id="UP000017831"/>
    </source>
</evidence>
<dbReference type="EMBL" id="AQHY01000013">
    <property type="protein sequence ID" value="EOA56350.1"/>
    <property type="molecule type" value="Genomic_DNA"/>
</dbReference>
<dbReference type="PATRIC" id="fig|1121098.3.peg.1290"/>
<keyword evidence="3" id="KW-1185">Reference proteome</keyword>
<dbReference type="GO" id="GO:0015024">
    <property type="term" value="F:glucuronate-2-sulfatase activity"/>
    <property type="evidence" value="ECO:0007669"/>
    <property type="project" value="TreeGrafter"/>
</dbReference>
<dbReference type="OrthoDB" id="9765065at2"/>
<proteinExistence type="predicted"/>
<dbReference type="GeneID" id="60062723"/>
<dbReference type="eggNOG" id="COG3119">
    <property type="taxonomic scope" value="Bacteria"/>
</dbReference>
<reference evidence="2 3" key="1">
    <citation type="submission" date="2013-04" db="EMBL/GenBank/DDBJ databases">
        <title>The Genome Sequence of Bacteroides massiliensis DSM 17679.</title>
        <authorList>
            <consortium name="The Broad Institute Genomics Platform"/>
            <person name="Earl A."/>
            <person name="Ward D."/>
            <person name="Feldgarden M."/>
            <person name="Gevers D."/>
            <person name="Martens E."/>
            <person name="Fenner L."/>
            <person name="Roux V."/>
            <person name="Mallet M.N."/>
            <person name="Raoult D."/>
            <person name="Walker B."/>
            <person name="Young S."/>
            <person name="Zeng Q."/>
            <person name="Gargeya S."/>
            <person name="Fitzgerald M."/>
            <person name="Haas B."/>
            <person name="Abouelleil A."/>
            <person name="Allen A.W."/>
            <person name="Alvarado L."/>
            <person name="Arachchi H.M."/>
            <person name="Berlin A.M."/>
            <person name="Chapman S.B."/>
            <person name="Gainer-Dewar J."/>
            <person name="Goldberg J."/>
            <person name="Griggs A."/>
            <person name="Gujja S."/>
            <person name="Hansen M."/>
            <person name="Howarth C."/>
            <person name="Imamovic A."/>
            <person name="Ireland A."/>
            <person name="Larimer J."/>
            <person name="McCowan C."/>
            <person name="Murphy C."/>
            <person name="Pearson M."/>
            <person name="Poon T.W."/>
            <person name="Priest M."/>
            <person name="Roberts A."/>
            <person name="Saif S."/>
            <person name="Shea T."/>
            <person name="Sisk P."/>
            <person name="Sykes S."/>
            <person name="Wortman J."/>
            <person name="Nusbaum C."/>
            <person name="Birren B."/>
        </authorList>
    </citation>
    <scope>NUCLEOTIDE SEQUENCE [LARGE SCALE GENOMIC DNA]</scope>
    <source>
        <strain evidence="3">B84634 / Timone 84634 / DSM 17679 / JCM 13223</strain>
    </source>
</reference>
<comment type="caution">
    <text evidence="2">The sequence shown here is derived from an EMBL/GenBank/DDBJ whole genome shotgun (WGS) entry which is preliminary data.</text>
</comment>
<dbReference type="CDD" id="cd16155">
    <property type="entry name" value="sulfatase_like"/>
    <property type="match status" value="1"/>
</dbReference>
<dbReference type="InterPro" id="IPR051849">
    <property type="entry name" value="GAG-degrading_sulfatase"/>
</dbReference>
<dbReference type="Proteomes" id="UP000017831">
    <property type="component" value="Unassembled WGS sequence"/>
</dbReference>
<feature type="domain" description="Sulfatase N-terminal" evidence="1">
    <location>
        <begin position="26"/>
        <end position="361"/>
    </location>
</feature>
<gene>
    <name evidence="2" type="ORF">HMPREF1534_01268</name>
</gene>
<dbReference type="Gene3D" id="3.40.720.10">
    <property type="entry name" value="Alkaline Phosphatase, subunit A"/>
    <property type="match status" value="1"/>
</dbReference>
<protein>
    <recommendedName>
        <fullName evidence="1">Sulfatase N-terminal domain-containing protein</fullName>
    </recommendedName>
</protein>